<dbReference type="InterPro" id="IPR014862">
    <property type="entry name" value="TrwC"/>
</dbReference>
<dbReference type="SUPFAM" id="SSF55464">
    <property type="entry name" value="Origin of replication-binding domain, RBD-like"/>
    <property type="match status" value="1"/>
</dbReference>
<feature type="region of interest" description="Disordered" evidence="1">
    <location>
        <begin position="1018"/>
        <end position="1041"/>
    </location>
</feature>
<dbReference type="RefSeq" id="WP_184092044.1">
    <property type="nucleotide sequence ID" value="NZ_JACIJF010000038.1"/>
</dbReference>
<accession>A0A840YTW0</accession>
<protein>
    <submittedName>
        <fullName evidence="3">Conjugative relaxase-like TrwC/TraI family protein</fullName>
    </submittedName>
</protein>
<dbReference type="Pfam" id="PF08751">
    <property type="entry name" value="TrwC"/>
    <property type="match status" value="1"/>
</dbReference>
<dbReference type="Gene3D" id="3.40.50.300">
    <property type="entry name" value="P-loop containing nucleotide triphosphate hydrolases"/>
    <property type="match status" value="2"/>
</dbReference>
<organism evidence="3 4">
    <name type="scientific">Sphingomonas xinjiangensis</name>
    <dbReference type="NCBI Taxonomy" id="643568"/>
    <lineage>
        <taxon>Bacteria</taxon>
        <taxon>Pseudomonadati</taxon>
        <taxon>Pseudomonadota</taxon>
        <taxon>Alphaproteobacteria</taxon>
        <taxon>Sphingomonadales</taxon>
        <taxon>Sphingomonadaceae</taxon>
        <taxon>Sphingomonas</taxon>
    </lineage>
</organism>
<dbReference type="NCBIfam" id="NF041492">
    <property type="entry name" value="MobF"/>
    <property type="match status" value="1"/>
</dbReference>
<name>A0A840YTW0_9SPHN</name>
<dbReference type="Pfam" id="PF13604">
    <property type="entry name" value="AAA_30"/>
    <property type="match status" value="1"/>
</dbReference>
<evidence type="ECO:0000256" key="1">
    <source>
        <dbReference type="SAM" id="MobiDB-lite"/>
    </source>
</evidence>
<proteinExistence type="predicted"/>
<dbReference type="NCBIfam" id="TIGR02686">
    <property type="entry name" value="relax_trwC"/>
    <property type="match status" value="1"/>
</dbReference>
<evidence type="ECO:0000259" key="2">
    <source>
        <dbReference type="Pfam" id="PF08751"/>
    </source>
</evidence>
<gene>
    <name evidence="3" type="ORF">FHT02_004315</name>
</gene>
<keyword evidence="4" id="KW-1185">Reference proteome</keyword>
<reference evidence="3 4" key="1">
    <citation type="submission" date="2020-08" db="EMBL/GenBank/DDBJ databases">
        <title>Genomic Encyclopedia of Type Strains, Phase IV (KMG-IV): sequencing the most valuable type-strain genomes for metagenomic binning, comparative biology and taxonomic classification.</title>
        <authorList>
            <person name="Goeker M."/>
        </authorList>
    </citation>
    <scope>NUCLEOTIDE SEQUENCE [LARGE SCALE GENOMIC DNA]</scope>
    <source>
        <strain evidence="3 4">DSM 26736</strain>
    </source>
</reference>
<dbReference type="InterPro" id="IPR014059">
    <property type="entry name" value="TraI/TrwC_relax"/>
</dbReference>
<dbReference type="SUPFAM" id="SSF52540">
    <property type="entry name" value="P-loop containing nucleoside triphosphate hydrolases"/>
    <property type="match status" value="2"/>
</dbReference>
<evidence type="ECO:0000313" key="3">
    <source>
        <dbReference type="EMBL" id="MBB5713053.1"/>
    </source>
</evidence>
<dbReference type="Proteomes" id="UP000527143">
    <property type="component" value="Unassembled WGS sequence"/>
</dbReference>
<feature type="domain" description="TrwC relaxase" evidence="2">
    <location>
        <begin position="10"/>
        <end position="287"/>
    </location>
</feature>
<dbReference type="InterPro" id="IPR027417">
    <property type="entry name" value="P-loop_NTPase"/>
</dbReference>
<dbReference type="Gene3D" id="2.30.30.940">
    <property type="match status" value="1"/>
</dbReference>
<sequence>MHSIASIKSAGGAADYYGKDDFATAEYYTQDSAADYSEWGGAAAEAAGVSGEVSKSDLGKVLNGELASGEKVAQYEGRRPGYDLTFSAPKSVSIMALVAGDKRILGPEGAHTKAVRQTMAWIEKNLAETRKDVDGKKVPVKTGNLLYALVQHDTSRALDPQLHVHALVANLTQLADGKWQALHADKIWSNNTVIGSIYHGFLRAEMEKLGYQIETRGKHGTFEVVGVPKDVMEVNSQRRAEILKIAGELGIKSGQGMRSITARSRDPKLSLEDREKLIADWREKASALGFNGESLRDKAMAAAMSREGAGPIERGYAFMAEVVKGAREFVGNLTRTPDPLVDKGVARLAASPEAARAQFAVASAVRIHSQREAAFDVHRLAKTALDLGLKGVTIDHVAQRIDRLVNQGRLLPGATRQGEAGYTVVTTREALQTEEKILERVEANKGQATPLIAAAAAPERVQAAAKHELNPGQLAAATLIVSSQDKVVAIQGVAGAGKSTMLQAVAQTFEAAARVAESGGKTLHGLAFQTKMVADLKEGAGIEAQTIASFIWQNQRFLTDTQSPEAVAKRAEMKNTILAVDEASMVSSNDMLKLIQSSEALGVDKLALVGDRKQLASIDAGKAFSMMQAGGVTVAYMNENLRQKTDTLRTVAALANVGKASDALRVLGDKVVQNENPALHAAELWLGLSKEERAATAVFASGRDARATINNRIQEGLAAEGTLKGDGLALTVREPVNLTREELRYAKNYSAGQILEVTGKVPELRLHRGTFNVSRVLPSGMVELDQNGRKLKIDPQKIDPTITIDRLELSTPKSIRIHEGEILRWTDKDKDRELHRSGITRVLTIDSKGVTVETGGKEQLTLPHGDPMLSRIDLAYSLNMHMAQGVTAEKAITAMSSAETNLANQQLFNVGVTRVRSELTVVVNDTEKVSRQLDRNTGIKTSSLETVGRLNIDGPGSSLGGGSPASTPTISVGIGEVRMGRADDLSNLPRMPEFTDKDAARYAKPDEMGVAKKHDDMGVNVSGAKEGRQLPVPEKNMGLEL</sequence>
<dbReference type="EMBL" id="JACIJF010000038">
    <property type="protein sequence ID" value="MBB5713053.1"/>
    <property type="molecule type" value="Genomic_DNA"/>
</dbReference>
<evidence type="ECO:0000313" key="4">
    <source>
        <dbReference type="Proteomes" id="UP000527143"/>
    </source>
</evidence>
<comment type="caution">
    <text evidence="3">The sequence shown here is derived from an EMBL/GenBank/DDBJ whole genome shotgun (WGS) entry which is preliminary data.</text>
</comment>
<dbReference type="AlphaFoldDB" id="A0A840YTW0"/>